<proteinExistence type="evidence at transcript level"/>
<protein>
    <submittedName>
        <fullName evidence="1">Uncharacterized protein</fullName>
    </submittedName>
</protein>
<reference evidence="1" key="1">
    <citation type="submission" date="2009-08" db="EMBL/GenBank/DDBJ databases">
        <authorList>
            <person name="Cheung F."/>
            <person name="Xiao Y."/>
            <person name="Chan A."/>
            <person name="Moskal W."/>
            <person name="Town C.D."/>
        </authorList>
    </citation>
    <scope>NUCLEOTIDE SEQUENCE</scope>
</reference>
<dbReference type="KEGG" id="gmx:121174137"/>
<dbReference type="GeneID" id="121174137"/>
<dbReference type="EMBL" id="BT091744">
    <property type="protein sequence ID" value="ACU15962.1"/>
    <property type="molecule type" value="mRNA"/>
</dbReference>
<sequence>MLAVHPSFSVFSLASINNKMSKEYCSTTNPDIVQDNISLALFDFPFCRDWTRGESAVPTGRSMIAVMQNPQLPLTRNYNFIHLHIDKIINPPE</sequence>
<organism evidence="1">
    <name type="scientific">Glycine max</name>
    <name type="common">Soybean</name>
    <name type="synonym">Glycine hispida</name>
    <dbReference type="NCBI Taxonomy" id="3847"/>
    <lineage>
        <taxon>Eukaryota</taxon>
        <taxon>Viridiplantae</taxon>
        <taxon>Streptophyta</taxon>
        <taxon>Embryophyta</taxon>
        <taxon>Tracheophyta</taxon>
        <taxon>Spermatophyta</taxon>
        <taxon>Magnoliopsida</taxon>
        <taxon>eudicotyledons</taxon>
        <taxon>Gunneridae</taxon>
        <taxon>Pentapetalae</taxon>
        <taxon>rosids</taxon>
        <taxon>fabids</taxon>
        <taxon>Fabales</taxon>
        <taxon>Fabaceae</taxon>
        <taxon>Papilionoideae</taxon>
        <taxon>50 kb inversion clade</taxon>
        <taxon>NPAAA clade</taxon>
        <taxon>indigoferoid/millettioid clade</taxon>
        <taxon>Phaseoleae</taxon>
        <taxon>Glycine</taxon>
        <taxon>Glycine subgen. Soja</taxon>
    </lineage>
</organism>
<accession>C6T2T5</accession>
<dbReference type="AlphaFoldDB" id="C6T2T5"/>
<name>C6T2T5_SOYBN</name>
<evidence type="ECO:0000313" key="1">
    <source>
        <dbReference type="EMBL" id="ACU15962.1"/>
    </source>
</evidence>
<dbReference type="RefSeq" id="XP_040868633.1">
    <property type="nucleotide sequence ID" value="XM_041012699.1"/>
</dbReference>